<keyword evidence="4" id="KW-1185">Reference proteome</keyword>
<evidence type="ECO:0000256" key="1">
    <source>
        <dbReference type="RuleBase" id="RU363044"/>
    </source>
</evidence>
<evidence type="ECO:0000313" key="3">
    <source>
        <dbReference type="EMBL" id="OAQ22790.1"/>
    </source>
</evidence>
<reference evidence="3 4" key="1">
    <citation type="submission" date="2016-05" db="EMBL/GenBank/DDBJ databases">
        <title>Genome sequencing reveals origins of a unique bacterial endosymbiosis in the earliest lineages of terrestrial Fungi.</title>
        <authorList>
            <consortium name="DOE Joint Genome Institute"/>
            <person name="Uehling J."/>
            <person name="Gryganskyi A."/>
            <person name="Hameed K."/>
            <person name="Tschaplinski T."/>
            <person name="Misztal P."/>
            <person name="Wu S."/>
            <person name="Desiro A."/>
            <person name="Vande Pol N."/>
            <person name="Du Z.-Y."/>
            <person name="Zienkiewicz A."/>
            <person name="Zienkiewicz K."/>
            <person name="Morin E."/>
            <person name="Tisserant E."/>
            <person name="Splivallo R."/>
            <person name="Hainaut M."/>
            <person name="Henrissat B."/>
            <person name="Ohm R."/>
            <person name="Kuo A."/>
            <person name="Yan J."/>
            <person name="Lipzen A."/>
            <person name="Nolan M."/>
            <person name="Labutti K."/>
            <person name="Barry K."/>
            <person name="Goldstein A."/>
            <person name="Labbe J."/>
            <person name="Schadt C."/>
            <person name="Tuskan G."/>
            <person name="Grigoriev I."/>
            <person name="Martin F."/>
            <person name="Vilgalys R."/>
            <person name="Bonito G."/>
        </authorList>
    </citation>
    <scope>NUCLEOTIDE SEQUENCE [LARGE SCALE GENOMIC DNA]</scope>
    <source>
        <strain evidence="3 4">AG-77</strain>
    </source>
</reference>
<dbReference type="GO" id="GO:0016887">
    <property type="term" value="F:ATP hydrolysis activity"/>
    <property type="evidence" value="ECO:0007669"/>
    <property type="project" value="RHEA"/>
</dbReference>
<comment type="cofactor">
    <cofactor evidence="1">
        <name>Mg(2+)</name>
        <dbReference type="ChEBI" id="CHEBI:18420"/>
    </cofactor>
</comment>
<keyword evidence="1" id="KW-0547">Nucleotide-binding</keyword>
<proteinExistence type="inferred from homology"/>
<gene>
    <name evidence="3" type="ORF">K457DRAFT_1825202</name>
</gene>
<evidence type="ECO:0000259" key="2">
    <source>
        <dbReference type="Pfam" id="PF05970"/>
    </source>
</evidence>
<dbReference type="EMBL" id="KV442142">
    <property type="protein sequence ID" value="OAQ22790.1"/>
    <property type="molecule type" value="Genomic_DNA"/>
</dbReference>
<dbReference type="InterPro" id="IPR027417">
    <property type="entry name" value="P-loop_NTPase"/>
</dbReference>
<organism evidence="3 4">
    <name type="scientific">Linnemannia elongata AG-77</name>
    <dbReference type="NCBI Taxonomy" id="1314771"/>
    <lineage>
        <taxon>Eukaryota</taxon>
        <taxon>Fungi</taxon>
        <taxon>Fungi incertae sedis</taxon>
        <taxon>Mucoromycota</taxon>
        <taxon>Mortierellomycotina</taxon>
        <taxon>Mortierellomycetes</taxon>
        <taxon>Mortierellales</taxon>
        <taxon>Mortierellaceae</taxon>
        <taxon>Linnemannia</taxon>
    </lineage>
</organism>
<dbReference type="SUPFAM" id="SSF52540">
    <property type="entry name" value="P-loop containing nucleoside triphosphate hydrolases"/>
    <property type="match status" value="1"/>
</dbReference>
<feature type="domain" description="DNA helicase Pif1-like DEAD-box helicase" evidence="2">
    <location>
        <begin position="107"/>
        <end position="172"/>
    </location>
</feature>
<keyword evidence="1" id="KW-0227">DNA damage</keyword>
<evidence type="ECO:0000313" key="4">
    <source>
        <dbReference type="Proteomes" id="UP000078512"/>
    </source>
</evidence>
<dbReference type="Proteomes" id="UP000078512">
    <property type="component" value="Unassembled WGS sequence"/>
</dbReference>
<dbReference type="PANTHER" id="PTHR10492">
    <property type="match status" value="1"/>
</dbReference>
<name>A0A197JCF5_9FUNG</name>
<keyword evidence="1" id="KW-0067">ATP-binding</keyword>
<comment type="similarity">
    <text evidence="1">Belongs to the helicase family.</text>
</comment>
<dbReference type="GO" id="GO:0043139">
    <property type="term" value="F:5'-3' DNA helicase activity"/>
    <property type="evidence" value="ECO:0007669"/>
    <property type="project" value="UniProtKB-EC"/>
</dbReference>
<dbReference type="GO" id="GO:0006310">
    <property type="term" value="P:DNA recombination"/>
    <property type="evidence" value="ECO:0007669"/>
    <property type="project" value="UniProtKB-KW"/>
</dbReference>
<protein>
    <recommendedName>
        <fullName evidence="1">ATP-dependent DNA helicase</fullName>
        <ecNumber evidence="1">5.6.2.3</ecNumber>
    </recommendedName>
</protein>
<keyword evidence="1" id="KW-0234">DNA repair</keyword>
<dbReference type="EC" id="5.6.2.3" evidence="1"/>
<dbReference type="GO" id="GO:0000723">
    <property type="term" value="P:telomere maintenance"/>
    <property type="evidence" value="ECO:0007669"/>
    <property type="project" value="InterPro"/>
</dbReference>
<dbReference type="Pfam" id="PF05970">
    <property type="entry name" value="PIF1"/>
    <property type="match status" value="1"/>
</dbReference>
<sequence>MSKSSEIANIYIAVAAIVKSAGGALLRQREKSLQDLPGMPEPKILNQNAQTISSLIQDELNYPLPTLEELAIMIQSLNVDQRKAYDRIKHAYETNSSEAFFIDGPPGIAAWLLQGGRTVYSRLQVPIPAHEDSVCNIKHGSETANLLIRAKVIVWGEAATTHRYVFKAIDRRRKNYPWSDFLQWYLDCYHLPPQMVLPVDADIDTLIAKVYPVLRRNVGATIITGTHAGEPVFLPHVPIYPSDLDMPFKFRRLQFPVRPAFAVTINEAQGQTLDTVGVYLKKPVFLTANYTLLYPE</sequence>
<dbReference type="AlphaFoldDB" id="A0A197JCF5"/>
<dbReference type="OrthoDB" id="1930718at2759"/>
<comment type="catalytic activity">
    <reaction evidence="1">
        <text>ATP + H2O = ADP + phosphate + H(+)</text>
        <dbReference type="Rhea" id="RHEA:13065"/>
        <dbReference type="ChEBI" id="CHEBI:15377"/>
        <dbReference type="ChEBI" id="CHEBI:15378"/>
        <dbReference type="ChEBI" id="CHEBI:30616"/>
        <dbReference type="ChEBI" id="CHEBI:43474"/>
        <dbReference type="ChEBI" id="CHEBI:456216"/>
        <dbReference type="EC" id="5.6.2.3"/>
    </reaction>
</comment>
<keyword evidence="1" id="KW-0378">Hydrolase</keyword>
<dbReference type="InterPro" id="IPR010285">
    <property type="entry name" value="DNA_helicase_pif1-like_DEAD"/>
</dbReference>
<keyword evidence="1" id="KW-0233">DNA recombination</keyword>
<keyword evidence="1" id="KW-0347">Helicase</keyword>
<accession>A0A197JCF5</accession>
<dbReference type="GO" id="GO:0006281">
    <property type="term" value="P:DNA repair"/>
    <property type="evidence" value="ECO:0007669"/>
    <property type="project" value="UniProtKB-KW"/>
</dbReference>
<dbReference type="STRING" id="1314771.A0A197JCF5"/>
<dbReference type="PANTHER" id="PTHR10492:SF101">
    <property type="entry name" value="ATP-DEPENDENT DNA HELICASE"/>
    <property type="match status" value="1"/>
</dbReference>
<dbReference type="GO" id="GO:0005524">
    <property type="term" value="F:ATP binding"/>
    <property type="evidence" value="ECO:0007669"/>
    <property type="project" value="UniProtKB-KW"/>
</dbReference>